<dbReference type="OrthoDB" id="343990at2"/>
<comment type="caution">
    <text evidence="2">The sequence shown here is derived from an EMBL/GenBank/DDBJ whole genome shotgun (WGS) entry which is preliminary data.</text>
</comment>
<name>N1WKX9_9LEPT</name>
<dbReference type="RefSeq" id="WP_002994125.1">
    <property type="nucleotide sequence ID" value="NZ_AOHC02000010.1"/>
</dbReference>
<evidence type="ECO:0000313" key="3">
    <source>
        <dbReference type="Proteomes" id="UP000012313"/>
    </source>
</evidence>
<keyword evidence="3" id="KW-1185">Reference proteome</keyword>
<organism evidence="2 3">
    <name type="scientific">Leptospira weilii serovar Ranarum str. ICFT</name>
    <dbReference type="NCBI Taxonomy" id="1218598"/>
    <lineage>
        <taxon>Bacteria</taxon>
        <taxon>Pseudomonadati</taxon>
        <taxon>Spirochaetota</taxon>
        <taxon>Spirochaetia</taxon>
        <taxon>Leptospirales</taxon>
        <taxon>Leptospiraceae</taxon>
        <taxon>Leptospira</taxon>
    </lineage>
</organism>
<accession>N1WKX9</accession>
<keyword evidence="1" id="KW-0732">Signal</keyword>
<evidence type="ECO:0000256" key="1">
    <source>
        <dbReference type="SAM" id="SignalP"/>
    </source>
</evidence>
<proteinExistence type="predicted"/>
<reference evidence="2" key="1">
    <citation type="submission" date="2013-03" db="EMBL/GenBank/DDBJ databases">
        <authorList>
            <person name="Harkins D.M."/>
            <person name="Durkin A.S."/>
            <person name="Brinkac L.M."/>
            <person name="Haft D.H."/>
            <person name="Selengut J.D."/>
            <person name="Sanka R."/>
            <person name="DePew J."/>
            <person name="Purushe J."/>
            <person name="Hartskeerl R.A."/>
            <person name="Ahmed A."/>
            <person name="van der Linden H."/>
            <person name="Goris M.G.A."/>
            <person name="Vinetz J.M."/>
            <person name="Sutton G.G."/>
            <person name="Nierman W.C."/>
            <person name="Fouts D.E."/>
        </authorList>
    </citation>
    <scope>NUCLEOTIDE SEQUENCE [LARGE SCALE GENOMIC DNA]</scope>
    <source>
        <strain evidence="2">ICFT</strain>
    </source>
</reference>
<evidence type="ECO:0008006" key="4">
    <source>
        <dbReference type="Google" id="ProtNLM"/>
    </source>
</evidence>
<sequence>MRKIFSVLLFSFFFFIVFSDCSPRKDETKEKAIVNYILYCGPGGTIDSCNAACGATYGETATNANLQSLTSCTSACSTNCNVLSLFLQFSNLNK</sequence>
<dbReference type="Proteomes" id="UP000012313">
    <property type="component" value="Unassembled WGS sequence"/>
</dbReference>
<dbReference type="STRING" id="1218598.LEP1GSC060_1316"/>
<feature type="chain" id="PRO_5004113176" description="Lipoprotein" evidence="1">
    <location>
        <begin position="20"/>
        <end position="94"/>
    </location>
</feature>
<dbReference type="AlphaFoldDB" id="N1WKX9"/>
<protein>
    <recommendedName>
        <fullName evidence="4">Lipoprotein</fullName>
    </recommendedName>
</protein>
<feature type="signal peptide" evidence="1">
    <location>
        <begin position="1"/>
        <end position="19"/>
    </location>
</feature>
<gene>
    <name evidence="2" type="ORF">LEP1GSC060_1316</name>
</gene>
<evidence type="ECO:0000313" key="2">
    <source>
        <dbReference type="EMBL" id="EMY79595.1"/>
    </source>
</evidence>
<dbReference type="EMBL" id="AOHC02000010">
    <property type="protein sequence ID" value="EMY79595.1"/>
    <property type="molecule type" value="Genomic_DNA"/>
</dbReference>